<feature type="transmembrane region" description="Helical" evidence="7">
    <location>
        <begin position="188"/>
        <end position="207"/>
    </location>
</feature>
<evidence type="ECO:0000256" key="7">
    <source>
        <dbReference type="RuleBase" id="RU363032"/>
    </source>
</evidence>
<dbReference type="PANTHER" id="PTHR43163">
    <property type="entry name" value="DIPEPTIDE TRANSPORT SYSTEM PERMEASE PROTEIN DPPB-RELATED"/>
    <property type="match status" value="1"/>
</dbReference>
<dbReference type="EMBL" id="FODD01000006">
    <property type="protein sequence ID" value="SEN53558.1"/>
    <property type="molecule type" value="Genomic_DNA"/>
</dbReference>
<dbReference type="InterPro" id="IPR035906">
    <property type="entry name" value="MetI-like_sf"/>
</dbReference>
<keyword evidence="10" id="KW-1185">Reference proteome</keyword>
<feature type="transmembrane region" description="Helical" evidence="7">
    <location>
        <begin position="296"/>
        <end position="320"/>
    </location>
</feature>
<feature type="transmembrane region" description="Helical" evidence="7">
    <location>
        <begin position="243"/>
        <end position="269"/>
    </location>
</feature>
<dbReference type="Pfam" id="PF19300">
    <property type="entry name" value="BPD_transp_1_N"/>
    <property type="match status" value="1"/>
</dbReference>
<dbReference type="CDD" id="cd06261">
    <property type="entry name" value="TM_PBP2"/>
    <property type="match status" value="1"/>
</dbReference>
<feature type="transmembrane region" description="Helical" evidence="7">
    <location>
        <begin position="144"/>
        <end position="168"/>
    </location>
</feature>
<organism evidence="9 10">
    <name type="scientific">Actinacidiphila rubida</name>
    <dbReference type="NCBI Taxonomy" id="310780"/>
    <lineage>
        <taxon>Bacteria</taxon>
        <taxon>Bacillati</taxon>
        <taxon>Actinomycetota</taxon>
        <taxon>Actinomycetes</taxon>
        <taxon>Kitasatosporales</taxon>
        <taxon>Streptomycetaceae</taxon>
        <taxon>Actinacidiphila</taxon>
    </lineage>
</organism>
<dbReference type="PROSITE" id="PS50928">
    <property type="entry name" value="ABC_TM1"/>
    <property type="match status" value="1"/>
</dbReference>
<keyword evidence="3" id="KW-1003">Cell membrane</keyword>
<comment type="subcellular location">
    <subcellularLocation>
        <location evidence="1 7">Cell membrane</location>
        <topology evidence="1 7">Multi-pass membrane protein</topology>
    </subcellularLocation>
</comment>
<dbReference type="GO" id="GO:0005886">
    <property type="term" value="C:plasma membrane"/>
    <property type="evidence" value="ECO:0007669"/>
    <property type="project" value="UniProtKB-SubCell"/>
</dbReference>
<accession>A0A1H8HDD9</accession>
<protein>
    <submittedName>
        <fullName evidence="9">Peptide/nickel transport system permease protein</fullName>
    </submittedName>
</protein>
<keyword evidence="6 7" id="KW-0472">Membrane</keyword>
<dbReference type="STRING" id="310780.SAMN05216267_1006159"/>
<dbReference type="AlphaFoldDB" id="A0A1H8HDD9"/>
<feature type="transmembrane region" description="Helical" evidence="7">
    <location>
        <begin position="9"/>
        <end position="30"/>
    </location>
</feature>
<dbReference type="RefSeq" id="WP_069463079.1">
    <property type="nucleotide sequence ID" value="NZ_FODD01000006.1"/>
</dbReference>
<dbReference type="InterPro" id="IPR045621">
    <property type="entry name" value="BPD_transp_1_N"/>
</dbReference>
<evidence type="ECO:0000256" key="5">
    <source>
        <dbReference type="ARBA" id="ARBA00022989"/>
    </source>
</evidence>
<dbReference type="Gene3D" id="1.10.3720.10">
    <property type="entry name" value="MetI-like"/>
    <property type="match status" value="1"/>
</dbReference>
<dbReference type="PANTHER" id="PTHR43163:SF6">
    <property type="entry name" value="DIPEPTIDE TRANSPORT SYSTEM PERMEASE PROTEIN DPPB-RELATED"/>
    <property type="match status" value="1"/>
</dbReference>
<gene>
    <name evidence="9" type="ORF">SAMN05216267_1006159</name>
</gene>
<feature type="domain" description="ABC transmembrane type-1" evidence="8">
    <location>
        <begin position="108"/>
        <end position="317"/>
    </location>
</feature>
<keyword evidence="2 7" id="KW-0813">Transport</keyword>
<comment type="similarity">
    <text evidence="7">Belongs to the binding-protein-dependent transport system permease family.</text>
</comment>
<reference evidence="9 10" key="1">
    <citation type="submission" date="2016-10" db="EMBL/GenBank/DDBJ databases">
        <authorList>
            <person name="de Groot N.N."/>
        </authorList>
    </citation>
    <scope>NUCLEOTIDE SEQUENCE [LARGE SCALE GENOMIC DNA]</scope>
    <source>
        <strain evidence="9 10">CGMCC 4.2026</strain>
    </source>
</reference>
<dbReference type="InterPro" id="IPR000515">
    <property type="entry name" value="MetI-like"/>
</dbReference>
<sequence>MFRFLTRRVLGAIVILFLITAVTYFLFFVLPSDPAQLACGKNCSNKDLVSAIHHRMGLDQPVYQQYFDYIRGIFFGRNMPDGQNCAAPCFGFSFANDQPIWPLISDRYPTTFSLAVGGSAAFLVIGVGLGMLSAWQQGKTFDRVASSISLLGNSVQIYFIGPLAIALFADNLGWLDHGHDPTWTSDPIGSLNGLVLPCLVMSVIFWSNYSRQTRSLMVEQMAEDHIRTARAKGMGSKYVFYRYALRGAAASIITIFGIDLGSVFGGAIITEATFGLHGLGNLAVNAVFSLDLPLEMAVMIFSASAIVIFNIVVDAAYALIDPRIRLA</sequence>
<proteinExistence type="inferred from homology"/>
<evidence type="ECO:0000256" key="1">
    <source>
        <dbReference type="ARBA" id="ARBA00004651"/>
    </source>
</evidence>
<feature type="transmembrane region" description="Helical" evidence="7">
    <location>
        <begin position="112"/>
        <end position="132"/>
    </location>
</feature>
<evidence type="ECO:0000256" key="3">
    <source>
        <dbReference type="ARBA" id="ARBA00022475"/>
    </source>
</evidence>
<keyword evidence="4 7" id="KW-0812">Transmembrane</keyword>
<evidence type="ECO:0000256" key="6">
    <source>
        <dbReference type="ARBA" id="ARBA00023136"/>
    </source>
</evidence>
<evidence type="ECO:0000313" key="10">
    <source>
        <dbReference type="Proteomes" id="UP000181951"/>
    </source>
</evidence>
<evidence type="ECO:0000313" key="9">
    <source>
        <dbReference type="EMBL" id="SEN53558.1"/>
    </source>
</evidence>
<evidence type="ECO:0000256" key="2">
    <source>
        <dbReference type="ARBA" id="ARBA00022448"/>
    </source>
</evidence>
<evidence type="ECO:0000256" key="4">
    <source>
        <dbReference type="ARBA" id="ARBA00022692"/>
    </source>
</evidence>
<dbReference type="GO" id="GO:0055085">
    <property type="term" value="P:transmembrane transport"/>
    <property type="evidence" value="ECO:0007669"/>
    <property type="project" value="InterPro"/>
</dbReference>
<evidence type="ECO:0000259" key="8">
    <source>
        <dbReference type="PROSITE" id="PS50928"/>
    </source>
</evidence>
<dbReference type="Pfam" id="PF00528">
    <property type="entry name" value="BPD_transp_1"/>
    <property type="match status" value="1"/>
</dbReference>
<keyword evidence="5 7" id="KW-1133">Transmembrane helix</keyword>
<dbReference type="Proteomes" id="UP000181951">
    <property type="component" value="Unassembled WGS sequence"/>
</dbReference>
<name>A0A1H8HDD9_9ACTN</name>
<dbReference type="OrthoDB" id="147639at2"/>
<dbReference type="SUPFAM" id="SSF161098">
    <property type="entry name" value="MetI-like"/>
    <property type="match status" value="1"/>
</dbReference>